<dbReference type="Proteomes" id="UP000826195">
    <property type="component" value="Unassembled WGS sequence"/>
</dbReference>
<keyword evidence="1" id="KW-0732">Signal</keyword>
<evidence type="ECO:0000313" key="3">
    <source>
        <dbReference type="EMBL" id="KAH0550482.1"/>
    </source>
</evidence>
<feature type="domain" description="EGF-like" evidence="2">
    <location>
        <begin position="301"/>
        <end position="335"/>
    </location>
</feature>
<name>A0AAV7IH72_COTGL</name>
<feature type="domain" description="EGF-like" evidence="2">
    <location>
        <begin position="130"/>
        <end position="164"/>
    </location>
</feature>
<proteinExistence type="predicted"/>
<accession>A0AAV7IH72</accession>
<reference evidence="3 4" key="1">
    <citation type="journal article" date="2021" name="J. Hered.">
        <title>A chromosome-level genome assembly of the parasitoid wasp, Cotesia glomerata (Hymenoptera: Braconidae).</title>
        <authorList>
            <person name="Pinto B.J."/>
            <person name="Weis J.J."/>
            <person name="Gamble T."/>
            <person name="Ode P.J."/>
            <person name="Paul R."/>
            <person name="Zaspel J.M."/>
        </authorList>
    </citation>
    <scope>NUCLEOTIDE SEQUENCE [LARGE SCALE GENOMIC DNA]</scope>
    <source>
        <strain evidence="3">CgM1</strain>
    </source>
</reference>
<dbReference type="AlphaFoldDB" id="A0AAV7IH72"/>
<evidence type="ECO:0000256" key="1">
    <source>
        <dbReference type="SAM" id="SignalP"/>
    </source>
</evidence>
<feature type="signal peptide" evidence="1">
    <location>
        <begin position="1"/>
        <end position="25"/>
    </location>
</feature>
<comment type="caution">
    <text evidence="3">The sequence shown here is derived from an EMBL/GenBank/DDBJ whole genome shotgun (WGS) entry which is preliminary data.</text>
</comment>
<dbReference type="PANTHER" id="PTHR39069:SF8">
    <property type="entry name" value="FI17111P1"/>
    <property type="match status" value="1"/>
</dbReference>
<dbReference type="SMART" id="SM00181">
    <property type="entry name" value="EGF"/>
    <property type="match status" value="4"/>
</dbReference>
<sequence length="420" mass="47809">MVKVQFFVLSVAWSIIIQLTGSAIGKTKYNDCASFGESCNLHNLQPCCEENLICKEERLRKSSIRLQMCLCYDGFERINNKCQQVVGNICGFDRDCEFQNHTRCSEDNKCVCEKNYIKIGLSCRPLIGSSCQKTEDCFPENSVCVNHICECEKDFVPQSYERCAPILYQSCHSDEDCVNIRFTKCSSNKKCVCEPYYLASKDQTSCLPLIGGDCEVDDDCVTENSRCYNRKCECKKYYVPKVIDEEYECQQTLVLGVPCGNHKDCAFINNSQCTDHKVCACRKNHYEFNNQTFCAPIINETCSSDKDCRFDHFHCFNFRCQCKPNFSAVSDTQCEIEKFVVRCSKNIDCGDLWHAECSKNNYCVCKSNNRLINKATCYPLLNGLCWTNGQCLLPNSVCIDYHCQCQSGFKAVATNLCIPG</sequence>
<dbReference type="PANTHER" id="PTHR39069">
    <property type="entry name" value="ECDYSONE-INDUCIBLE GENE E1, ISOFORM A"/>
    <property type="match status" value="1"/>
</dbReference>
<feature type="domain" description="EGF-like" evidence="2">
    <location>
        <begin position="89"/>
        <end position="124"/>
    </location>
</feature>
<dbReference type="EMBL" id="JAHXZJ010001864">
    <property type="protein sequence ID" value="KAH0550482.1"/>
    <property type="molecule type" value="Genomic_DNA"/>
</dbReference>
<evidence type="ECO:0000259" key="2">
    <source>
        <dbReference type="SMART" id="SM00181"/>
    </source>
</evidence>
<feature type="domain" description="EGF-like" evidence="2">
    <location>
        <begin position="376"/>
        <end position="418"/>
    </location>
</feature>
<keyword evidence="4" id="KW-1185">Reference proteome</keyword>
<evidence type="ECO:0000313" key="4">
    <source>
        <dbReference type="Proteomes" id="UP000826195"/>
    </source>
</evidence>
<feature type="chain" id="PRO_5043854655" description="EGF-like domain-containing protein" evidence="1">
    <location>
        <begin position="26"/>
        <end position="420"/>
    </location>
</feature>
<dbReference type="InterPro" id="IPR000742">
    <property type="entry name" value="EGF"/>
</dbReference>
<organism evidence="3 4">
    <name type="scientific">Cotesia glomerata</name>
    <name type="common">Lepidopteran parasitic wasp</name>
    <name type="synonym">Apanteles glomeratus</name>
    <dbReference type="NCBI Taxonomy" id="32391"/>
    <lineage>
        <taxon>Eukaryota</taxon>
        <taxon>Metazoa</taxon>
        <taxon>Ecdysozoa</taxon>
        <taxon>Arthropoda</taxon>
        <taxon>Hexapoda</taxon>
        <taxon>Insecta</taxon>
        <taxon>Pterygota</taxon>
        <taxon>Neoptera</taxon>
        <taxon>Endopterygota</taxon>
        <taxon>Hymenoptera</taxon>
        <taxon>Apocrita</taxon>
        <taxon>Ichneumonoidea</taxon>
        <taxon>Braconidae</taxon>
        <taxon>Microgastrinae</taxon>
        <taxon>Cotesia</taxon>
    </lineage>
</organism>
<dbReference type="InterPro" id="IPR006149">
    <property type="entry name" value="EB_dom"/>
</dbReference>
<dbReference type="Pfam" id="PF01683">
    <property type="entry name" value="EB"/>
    <property type="match status" value="1"/>
</dbReference>
<protein>
    <recommendedName>
        <fullName evidence="2">EGF-like domain-containing protein</fullName>
    </recommendedName>
</protein>
<gene>
    <name evidence="3" type="ORF">KQX54_019658</name>
</gene>